<evidence type="ECO:0000313" key="3">
    <source>
        <dbReference type="EnsemblMetazoa" id="CLYHEMP007561.2"/>
    </source>
</evidence>
<feature type="chain" id="PRO_5029604960" description="PA14 domain-containing protein" evidence="1">
    <location>
        <begin position="24"/>
        <end position="423"/>
    </location>
</feature>
<keyword evidence="1" id="KW-0732">Signal</keyword>
<evidence type="ECO:0000313" key="4">
    <source>
        <dbReference type="Proteomes" id="UP000594262"/>
    </source>
</evidence>
<feature type="domain" description="PA14" evidence="2">
    <location>
        <begin position="263"/>
        <end position="417"/>
    </location>
</feature>
<proteinExistence type="predicted"/>
<sequence>MATFEKSTWQFFIIFLLLTGTTASNILRLKEVNNGNFILKEEDKKHATAPYKTFTAQDTVHCMDKCTDDTGCKSVNVDENQSPLECQLVANDRNDVDSYVDAAGFKHYDTGETKLSTLVNPNFPGCIVPRSHNCLKIDSEDDLVFMSEVDTHCNRLYAYFHFDVETGRLFHHCTGVPVCLVSSRLVISFNCPTSNKESGSSYVNAFRRTFQGYLSLGGYSFYLESSDGSSGQLIKSTTTSAGGTQNHRVFNFPTLVNGKYSTTSPKKVRVRVYASSTSSLNNMLSTIASSPTNYIYTGYSDDFAHTANSWNNVAYVHAAHFIAPITGYYHFALTCTPYCALFHGNTEATKVDIFHNIDAAGTFMSPSRASEYGPGLYMEKDKTYFLETVLLDVTTVEFIGLMMLLPGIDDEWKPVSDKYLQKI</sequence>
<evidence type="ECO:0000256" key="1">
    <source>
        <dbReference type="SAM" id="SignalP"/>
    </source>
</evidence>
<keyword evidence="4" id="KW-1185">Reference proteome</keyword>
<dbReference type="Proteomes" id="UP000594262">
    <property type="component" value="Unplaced"/>
</dbReference>
<dbReference type="EnsemblMetazoa" id="CLYHEMT007561.2">
    <property type="protein sequence ID" value="CLYHEMP007561.2"/>
    <property type="gene ID" value="CLYHEMG007561"/>
</dbReference>
<evidence type="ECO:0000259" key="2">
    <source>
        <dbReference type="PROSITE" id="PS51820"/>
    </source>
</evidence>
<dbReference type="PROSITE" id="PS51820">
    <property type="entry name" value="PA14"/>
    <property type="match status" value="1"/>
</dbReference>
<name>A0A7M5WRV2_9CNID</name>
<reference evidence="3" key="1">
    <citation type="submission" date="2021-01" db="UniProtKB">
        <authorList>
            <consortium name="EnsemblMetazoa"/>
        </authorList>
    </citation>
    <scope>IDENTIFICATION</scope>
</reference>
<feature type="signal peptide" evidence="1">
    <location>
        <begin position="1"/>
        <end position="23"/>
    </location>
</feature>
<dbReference type="AlphaFoldDB" id="A0A7M5WRV2"/>
<protein>
    <recommendedName>
        <fullName evidence="2">PA14 domain-containing protein</fullName>
    </recommendedName>
</protein>
<dbReference type="InterPro" id="IPR037524">
    <property type="entry name" value="PA14/GLEYA"/>
</dbReference>
<accession>A0A7M5WRV2</accession>
<organism evidence="3 4">
    <name type="scientific">Clytia hemisphaerica</name>
    <dbReference type="NCBI Taxonomy" id="252671"/>
    <lineage>
        <taxon>Eukaryota</taxon>
        <taxon>Metazoa</taxon>
        <taxon>Cnidaria</taxon>
        <taxon>Hydrozoa</taxon>
        <taxon>Hydroidolina</taxon>
        <taxon>Leptothecata</taxon>
        <taxon>Obeliida</taxon>
        <taxon>Clytiidae</taxon>
        <taxon>Clytia</taxon>
    </lineage>
</organism>